<dbReference type="Proteomes" id="UP001604336">
    <property type="component" value="Unassembled WGS sequence"/>
</dbReference>
<dbReference type="AlphaFoldDB" id="A0ABD1V3B0"/>
<keyword evidence="3" id="KW-1185">Reference proteome</keyword>
<dbReference type="EMBL" id="JBFOLK010000002">
    <property type="protein sequence ID" value="KAL2531806.1"/>
    <property type="molecule type" value="Genomic_DNA"/>
</dbReference>
<evidence type="ECO:0000256" key="1">
    <source>
        <dbReference type="SAM" id="MobiDB-lite"/>
    </source>
</evidence>
<proteinExistence type="predicted"/>
<sequence length="105" mass="11817">MTLVFRLPTFSRNQVVSRHSVVVIESRLRPGDSPPLFSTPCLASIRKKEENTPQLPGFAKNQGVFSSFLLNHLVVSFRDSRNRDRGDSPPVARIRRKNLSDQEGG</sequence>
<organism evidence="2 3">
    <name type="scientific">Abeliophyllum distichum</name>
    <dbReference type="NCBI Taxonomy" id="126358"/>
    <lineage>
        <taxon>Eukaryota</taxon>
        <taxon>Viridiplantae</taxon>
        <taxon>Streptophyta</taxon>
        <taxon>Embryophyta</taxon>
        <taxon>Tracheophyta</taxon>
        <taxon>Spermatophyta</taxon>
        <taxon>Magnoliopsida</taxon>
        <taxon>eudicotyledons</taxon>
        <taxon>Gunneridae</taxon>
        <taxon>Pentapetalae</taxon>
        <taxon>asterids</taxon>
        <taxon>lamiids</taxon>
        <taxon>Lamiales</taxon>
        <taxon>Oleaceae</taxon>
        <taxon>Forsythieae</taxon>
        <taxon>Abeliophyllum</taxon>
    </lineage>
</organism>
<reference evidence="3" key="1">
    <citation type="submission" date="2024-07" db="EMBL/GenBank/DDBJ databases">
        <title>Two chromosome-level genome assemblies of Korean endemic species Abeliophyllum distichum and Forsythia ovata (Oleaceae).</title>
        <authorList>
            <person name="Jang H."/>
        </authorList>
    </citation>
    <scope>NUCLEOTIDE SEQUENCE [LARGE SCALE GENOMIC DNA]</scope>
</reference>
<evidence type="ECO:0000313" key="3">
    <source>
        <dbReference type="Proteomes" id="UP001604336"/>
    </source>
</evidence>
<evidence type="ECO:0000313" key="2">
    <source>
        <dbReference type="EMBL" id="KAL2531806.1"/>
    </source>
</evidence>
<accession>A0ABD1V3B0</accession>
<comment type="caution">
    <text evidence="2">The sequence shown here is derived from an EMBL/GenBank/DDBJ whole genome shotgun (WGS) entry which is preliminary data.</text>
</comment>
<gene>
    <name evidence="2" type="ORF">Adt_05157</name>
</gene>
<protein>
    <submittedName>
        <fullName evidence="2">Uncharacterized protein</fullName>
    </submittedName>
</protein>
<feature type="region of interest" description="Disordered" evidence="1">
    <location>
        <begin position="79"/>
        <end position="105"/>
    </location>
</feature>
<name>A0ABD1V3B0_9LAMI</name>